<dbReference type="Pfam" id="PF03171">
    <property type="entry name" value="2OG-FeII_Oxy"/>
    <property type="match status" value="1"/>
</dbReference>
<dbReference type="GO" id="GO:0016491">
    <property type="term" value="F:oxidoreductase activity"/>
    <property type="evidence" value="ECO:0007669"/>
    <property type="project" value="UniProtKB-KW"/>
</dbReference>
<evidence type="ECO:0000256" key="2">
    <source>
        <dbReference type="RuleBase" id="RU003682"/>
    </source>
</evidence>
<comment type="similarity">
    <text evidence="1 2">Belongs to the iron/ascorbate-dependent oxidoreductase family.</text>
</comment>
<accession>A0A8H3FJC2</accession>
<evidence type="ECO:0000259" key="3">
    <source>
        <dbReference type="PROSITE" id="PS51471"/>
    </source>
</evidence>
<dbReference type="AlphaFoldDB" id="A0A8H3FJC2"/>
<dbReference type="InterPro" id="IPR050231">
    <property type="entry name" value="Iron_ascorbate_oxido_reductase"/>
</dbReference>
<dbReference type="SUPFAM" id="SSF51197">
    <property type="entry name" value="Clavaminate synthase-like"/>
    <property type="match status" value="1"/>
</dbReference>
<comment type="caution">
    <text evidence="4">The sequence shown here is derived from an EMBL/GenBank/DDBJ whole genome shotgun (WGS) entry which is preliminary data.</text>
</comment>
<keyword evidence="2" id="KW-0408">Iron</keyword>
<organism evidence="4 5">
    <name type="scientific">Imshaugia aleurites</name>
    <dbReference type="NCBI Taxonomy" id="172621"/>
    <lineage>
        <taxon>Eukaryota</taxon>
        <taxon>Fungi</taxon>
        <taxon>Dikarya</taxon>
        <taxon>Ascomycota</taxon>
        <taxon>Pezizomycotina</taxon>
        <taxon>Lecanoromycetes</taxon>
        <taxon>OSLEUM clade</taxon>
        <taxon>Lecanoromycetidae</taxon>
        <taxon>Lecanorales</taxon>
        <taxon>Lecanorineae</taxon>
        <taxon>Parmeliaceae</taxon>
        <taxon>Imshaugia</taxon>
    </lineage>
</organism>
<dbReference type="GO" id="GO:0044283">
    <property type="term" value="P:small molecule biosynthetic process"/>
    <property type="evidence" value="ECO:0007669"/>
    <property type="project" value="UniProtKB-ARBA"/>
</dbReference>
<keyword evidence="2" id="KW-0479">Metal-binding</keyword>
<dbReference type="GO" id="GO:0046872">
    <property type="term" value="F:metal ion binding"/>
    <property type="evidence" value="ECO:0007669"/>
    <property type="project" value="UniProtKB-KW"/>
</dbReference>
<dbReference type="Pfam" id="PF14226">
    <property type="entry name" value="DIOX_N"/>
    <property type="match status" value="1"/>
</dbReference>
<keyword evidence="2" id="KW-0560">Oxidoreductase</keyword>
<dbReference type="EMBL" id="CAJPDT010000040">
    <property type="protein sequence ID" value="CAF9925609.1"/>
    <property type="molecule type" value="Genomic_DNA"/>
</dbReference>
<evidence type="ECO:0000313" key="4">
    <source>
        <dbReference type="EMBL" id="CAF9925609.1"/>
    </source>
</evidence>
<evidence type="ECO:0000256" key="1">
    <source>
        <dbReference type="ARBA" id="ARBA00008056"/>
    </source>
</evidence>
<evidence type="ECO:0000313" key="5">
    <source>
        <dbReference type="Proteomes" id="UP000664534"/>
    </source>
</evidence>
<dbReference type="InterPro" id="IPR026992">
    <property type="entry name" value="DIOX_N"/>
</dbReference>
<feature type="domain" description="Fe2OG dioxygenase" evidence="3">
    <location>
        <begin position="170"/>
        <end position="287"/>
    </location>
</feature>
<keyword evidence="5" id="KW-1185">Reference proteome</keyword>
<dbReference type="PROSITE" id="PS51471">
    <property type="entry name" value="FE2OG_OXY"/>
    <property type="match status" value="1"/>
</dbReference>
<protein>
    <recommendedName>
        <fullName evidence="3">Fe2OG dioxygenase domain-containing protein</fullName>
    </recommendedName>
</protein>
<proteinExistence type="inferred from homology"/>
<dbReference type="InterPro" id="IPR005123">
    <property type="entry name" value="Oxoglu/Fe-dep_dioxygenase_dom"/>
</dbReference>
<gene>
    <name evidence="4" type="ORF">IMSHALPRED_006727</name>
</gene>
<dbReference type="Gene3D" id="2.60.120.330">
    <property type="entry name" value="B-lactam Antibiotic, Isopenicillin N Synthase, Chain"/>
    <property type="match status" value="1"/>
</dbReference>
<sequence>MSPTTLDASRFIDGSVADRIDFARDLVSCLDKDGFVKLRNHGIPRQVIKEMFSWAKRFFDLSMEAKMSCANAGGPRPARGFSSHEKSAKLEPGNEGLLDAVDELESLNIGPIHDTKYPNQWIAEEVLPSFRHHVENYYTALQKTANIVIEAIELGLDLPAGSMLSRAFPDRSEVRLNHYPSISKRQLCNKNIRRIWPHTDFGILSLLIQDSEGGLEFEDRRSPGTFIPVTSKDSSDLIVNAADILQRWTNGVLKAGLHQVTVPRQVQIDGTDSMLPPRYSLAFFLRPGDENSAGPIRDFVTEERPACYDEISALEHLRRRNGLVY</sequence>
<dbReference type="PANTHER" id="PTHR47990">
    <property type="entry name" value="2-OXOGLUTARATE (2OG) AND FE(II)-DEPENDENT OXYGENASE SUPERFAMILY PROTEIN-RELATED"/>
    <property type="match status" value="1"/>
</dbReference>
<dbReference type="Proteomes" id="UP000664534">
    <property type="component" value="Unassembled WGS sequence"/>
</dbReference>
<dbReference type="InterPro" id="IPR027443">
    <property type="entry name" value="IPNS-like_sf"/>
</dbReference>
<reference evidence="4" key="1">
    <citation type="submission" date="2021-03" db="EMBL/GenBank/DDBJ databases">
        <authorList>
            <person name="Tagirdzhanova G."/>
        </authorList>
    </citation>
    <scope>NUCLEOTIDE SEQUENCE</scope>
</reference>
<dbReference type="OrthoDB" id="288590at2759"/>
<dbReference type="InterPro" id="IPR044861">
    <property type="entry name" value="IPNS-like_FE2OG_OXY"/>
</dbReference>
<name>A0A8H3FJC2_9LECA</name>